<sequence length="167" mass="17818">MNCFIQSHFHAISRALGIAHRSAVYMHGSLVKQNTTAYFFTTLGKNSTTFAFDGIPGIPAHLGHHQAATGFYLFHHSAQSIHMAGQTARGVIVLAGEGDQQGPLAGQFTGHTGQTGKGILAQRNGQIRAAGGAGSVEQIRQKPDQAFFIDLGLGHNSSIKVVYLRTH</sequence>
<accession>A0A644ZLQ1</accession>
<dbReference type="AlphaFoldDB" id="A0A644ZLQ1"/>
<comment type="caution">
    <text evidence="1">The sequence shown here is derived from an EMBL/GenBank/DDBJ whole genome shotgun (WGS) entry which is preliminary data.</text>
</comment>
<proteinExistence type="predicted"/>
<evidence type="ECO:0000313" key="1">
    <source>
        <dbReference type="EMBL" id="MPM41829.1"/>
    </source>
</evidence>
<dbReference type="EMBL" id="VSSQ01009506">
    <property type="protein sequence ID" value="MPM41829.1"/>
    <property type="molecule type" value="Genomic_DNA"/>
</dbReference>
<protein>
    <submittedName>
        <fullName evidence="1">Uncharacterized protein</fullName>
    </submittedName>
</protein>
<reference evidence="1" key="1">
    <citation type="submission" date="2019-08" db="EMBL/GenBank/DDBJ databases">
        <authorList>
            <person name="Kucharzyk K."/>
            <person name="Murdoch R.W."/>
            <person name="Higgins S."/>
            <person name="Loffler F."/>
        </authorList>
    </citation>
    <scope>NUCLEOTIDE SEQUENCE</scope>
</reference>
<name>A0A644ZLQ1_9ZZZZ</name>
<organism evidence="1">
    <name type="scientific">bioreactor metagenome</name>
    <dbReference type="NCBI Taxonomy" id="1076179"/>
    <lineage>
        <taxon>unclassified sequences</taxon>
        <taxon>metagenomes</taxon>
        <taxon>ecological metagenomes</taxon>
    </lineage>
</organism>
<gene>
    <name evidence="1" type="ORF">SDC9_88489</name>
</gene>